<accession>A0A508B0I1</accession>
<protein>
    <submittedName>
        <fullName evidence="1">Uncharacterized protein</fullName>
    </submittedName>
</protein>
<proteinExistence type="predicted"/>
<name>A0A508B0I1_9GAMM</name>
<organism evidence="1 2">
    <name type="scientific">Marilutibacter maris</name>
    <dbReference type="NCBI Taxonomy" id="1605891"/>
    <lineage>
        <taxon>Bacteria</taxon>
        <taxon>Pseudomonadati</taxon>
        <taxon>Pseudomonadota</taxon>
        <taxon>Gammaproteobacteria</taxon>
        <taxon>Lysobacterales</taxon>
        <taxon>Lysobacteraceae</taxon>
        <taxon>Marilutibacter</taxon>
    </lineage>
</organism>
<sequence length="152" mass="16188">MRTLISSLGVALCLLLASTAAWAQEMSFRSGVITDIETIQVEAAQPQETTRAQSAGARAVGRTVKRALWRAALNSSSDHAYDTYDVASGAVDDTAEVVAENRAEARNTAYLVMIRFDDGSQSAIQAGEVEKLQVGARVRVLGSGDSARIMPE</sequence>
<comment type="caution">
    <text evidence="1">The sequence shown here is derived from an EMBL/GenBank/DDBJ whole genome shotgun (WGS) entry which is preliminary data.</text>
</comment>
<dbReference type="EMBL" id="VICD02000071">
    <property type="protein sequence ID" value="KAB8195579.1"/>
    <property type="molecule type" value="Genomic_DNA"/>
</dbReference>
<evidence type="ECO:0000313" key="1">
    <source>
        <dbReference type="EMBL" id="KAB8195579.1"/>
    </source>
</evidence>
<gene>
    <name evidence="1" type="ORF">FKV24_005175</name>
</gene>
<evidence type="ECO:0000313" key="2">
    <source>
        <dbReference type="Proteomes" id="UP000320431"/>
    </source>
</evidence>
<reference evidence="1 2" key="1">
    <citation type="submission" date="2019-10" db="EMBL/GenBank/DDBJ databases">
        <title>Lysobacter alkalisoli sp. nov., isolated from saline-alkaline soil.</title>
        <authorList>
            <person name="Sun J.-Q."/>
        </authorList>
    </citation>
    <scope>NUCLEOTIDE SEQUENCE [LARGE SCALE GENOMIC DNA]</scope>
    <source>
        <strain evidence="1 2">KCTC 42381</strain>
    </source>
</reference>
<dbReference type="Proteomes" id="UP000320431">
    <property type="component" value="Unassembled WGS sequence"/>
</dbReference>
<dbReference type="RefSeq" id="WP_141481616.1">
    <property type="nucleotide sequence ID" value="NZ_VICD02000071.1"/>
</dbReference>
<dbReference type="AlphaFoldDB" id="A0A508B0I1"/>